<evidence type="ECO:0000313" key="4">
    <source>
        <dbReference type="EMBL" id="GMH19799.1"/>
    </source>
</evidence>
<dbReference type="Proteomes" id="UP001279734">
    <property type="component" value="Unassembled WGS sequence"/>
</dbReference>
<comment type="caution">
    <text evidence="4">The sequence shown here is derived from an EMBL/GenBank/DDBJ whole genome shotgun (WGS) entry which is preliminary data.</text>
</comment>
<dbReference type="PANTHER" id="PTHR33355">
    <property type="entry name" value="WALL-ASSOCIATED RECEPTOR KINASE CARBOXY-TERMINAL PROTEIN-RELATED"/>
    <property type="match status" value="1"/>
</dbReference>
<keyword evidence="2" id="KW-0732">Signal</keyword>
<dbReference type="GO" id="GO:0016020">
    <property type="term" value="C:membrane"/>
    <property type="evidence" value="ECO:0007669"/>
    <property type="project" value="UniProtKB-SubCell"/>
</dbReference>
<dbReference type="GO" id="GO:0030247">
    <property type="term" value="F:polysaccharide binding"/>
    <property type="evidence" value="ECO:0007669"/>
    <property type="project" value="InterPro"/>
</dbReference>
<protein>
    <recommendedName>
        <fullName evidence="3">Wall-associated receptor kinase galacturonan-binding domain-containing protein</fullName>
    </recommendedName>
</protein>
<dbReference type="PANTHER" id="PTHR33355:SF12">
    <property type="entry name" value="WALL-ASSOCIATED RECEPTOR KINASE CARBOXY-TERMINAL PROTEIN"/>
    <property type="match status" value="1"/>
</dbReference>
<gene>
    <name evidence="4" type="ORF">Nepgr_021640</name>
</gene>
<reference evidence="4" key="1">
    <citation type="submission" date="2023-05" db="EMBL/GenBank/DDBJ databases">
        <title>Nepenthes gracilis genome sequencing.</title>
        <authorList>
            <person name="Fukushima K."/>
        </authorList>
    </citation>
    <scope>NUCLEOTIDE SEQUENCE</scope>
    <source>
        <strain evidence="4">SING2019-196</strain>
    </source>
</reference>
<evidence type="ECO:0000256" key="2">
    <source>
        <dbReference type="ARBA" id="ARBA00022729"/>
    </source>
</evidence>
<name>A0AAD3XX82_NEPGR</name>
<dbReference type="InterPro" id="IPR025287">
    <property type="entry name" value="WAK_GUB"/>
</dbReference>
<dbReference type="Pfam" id="PF13947">
    <property type="entry name" value="GUB_WAK_bind"/>
    <property type="match status" value="1"/>
</dbReference>
<evidence type="ECO:0000259" key="3">
    <source>
        <dbReference type="Pfam" id="PF13947"/>
    </source>
</evidence>
<accession>A0AAD3XX82</accession>
<evidence type="ECO:0000256" key="1">
    <source>
        <dbReference type="ARBA" id="ARBA00004167"/>
    </source>
</evidence>
<comment type="subcellular location">
    <subcellularLocation>
        <location evidence="1">Membrane</location>
        <topology evidence="1">Single-pass membrane protein</topology>
    </subcellularLocation>
</comment>
<organism evidence="4 5">
    <name type="scientific">Nepenthes gracilis</name>
    <name type="common">Slender pitcher plant</name>
    <dbReference type="NCBI Taxonomy" id="150966"/>
    <lineage>
        <taxon>Eukaryota</taxon>
        <taxon>Viridiplantae</taxon>
        <taxon>Streptophyta</taxon>
        <taxon>Embryophyta</taxon>
        <taxon>Tracheophyta</taxon>
        <taxon>Spermatophyta</taxon>
        <taxon>Magnoliopsida</taxon>
        <taxon>eudicotyledons</taxon>
        <taxon>Gunneridae</taxon>
        <taxon>Pentapetalae</taxon>
        <taxon>Caryophyllales</taxon>
        <taxon>Nepenthaceae</taxon>
        <taxon>Nepenthes</taxon>
    </lineage>
</organism>
<feature type="domain" description="Wall-associated receptor kinase galacturonan-binding" evidence="3">
    <location>
        <begin position="11"/>
        <end position="71"/>
    </location>
</feature>
<evidence type="ECO:0000313" key="5">
    <source>
        <dbReference type="Proteomes" id="UP001279734"/>
    </source>
</evidence>
<dbReference type="AlphaFoldDB" id="A0AAD3XX82"/>
<dbReference type="EMBL" id="BSYO01000021">
    <property type="protein sequence ID" value="GMH19799.1"/>
    <property type="molecule type" value="Genomic_DNA"/>
</dbReference>
<sequence>MILPADPAVICRNRCGGIAVNYPFGVDDGCGAPQFRKMLACNATDLFFITPNGNYKVQAIDYEERTMVVYDPDMSTCAILQPHHDLVMTEIQYAIIPPSPDTVFALLNCSIDSPVLNHYRSLCFNFSVAPDLVLNQLTGLVTACGQFR</sequence>
<keyword evidence="5" id="KW-1185">Reference proteome</keyword>
<proteinExistence type="predicted"/>